<feature type="binding site" evidence="7">
    <location>
        <begin position="187"/>
        <end position="190"/>
    </location>
    <ligand>
        <name>substrate</name>
    </ligand>
</feature>
<dbReference type="Proteomes" id="UP000005286">
    <property type="component" value="Unassembled WGS sequence"/>
</dbReference>
<feature type="binding site" evidence="7">
    <location>
        <position position="121"/>
    </location>
    <ligand>
        <name>substrate</name>
    </ligand>
</feature>
<dbReference type="AlphaFoldDB" id="F0GUN1"/>
<gene>
    <name evidence="7 8" type="primary">trmB</name>
    <name evidence="8" type="ORF">HMPREF9290_1453</name>
</gene>
<dbReference type="NCBIfam" id="NF001080">
    <property type="entry name" value="PRK00121.2-2"/>
    <property type="match status" value="1"/>
</dbReference>
<dbReference type="InterPro" id="IPR029063">
    <property type="entry name" value="SAM-dependent_MTases_sf"/>
</dbReference>
<feature type="binding site" evidence="7">
    <location>
        <position position="153"/>
    </location>
    <ligand>
        <name>substrate</name>
    </ligand>
</feature>
<evidence type="ECO:0000256" key="3">
    <source>
        <dbReference type="ARBA" id="ARBA00022603"/>
    </source>
</evidence>
<dbReference type="eggNOG" id="COG0220">
    <property type="taxonomic scope" value="Bacteria"/>
</dbReference>
<dbReference type="STRING" id="879305.HMPREF9290_1453"/>
<evidence type="ECO:0000313" key="8">
    <source>
        <dbReference type="EMBL" id="EGC82403.1"/>
    </source>
</evidence>
<dbReference type="PANTHER" id="PTHR23417">
    <property type="entry name" value="3-DEOXY-D-MANNO-OCTULOSONIC-ACID TRANSFERASE/TRNA GUANINE-N 7 - -METHYLTRANSFERASE"/>
    <property type="match status" value="1"/>
</dbReference>
<keyword evidence="4 7" id="KW-0808">Transferase</keyword>
<feature type="region of interest" description="Interaction with RNA" evidence="7">
    <location>
        <begin position="123"/>
        <end position="128"/>
    </location>
</feature>
<accession>F0GUN1</accession>
<dbReference type="HAMAP" id="MF_01057">
    <property type="entry name" value="tRNA_methyltr_TrmB"/>
    <property type="match status" value="1"/>
</dbReference>
<comment type="caution">
    <text evidence="8">The sequence shown here is derived from an EMBL/GenBank/DDBJ whole genome shotgun (WGS) entry which is preliminary data.</text>
</comment>
<dbReference type="InterPro" id="IPR055361">
    <property type="entry name" value="tRNA_methyltr_TrmB_bact"/>
</dbReference>
<evidence type="ECO:0000256" key="1">
    <source>
        <dbReference type="ARBA" id="ARBA00000142"/>
    </source>
</evidence>
<dbReference type="EMBL" id="AEXM01000012">
    <property type="protein sequence ID" value="EGC82403.1"/>
    <property type="molecule type" value="Genomic_DNA"/>
</dbReference>
<comment type="pathway">
    <text evidence="7">tRNA modification; N(7)-methylguanine-tRNA biosynthesis.</text>
</comment>
<feature type="binding site" evidence="7">
    <location>
        <position position="43"/>
    </location>
    <ligand>
        <name>S-adenosyl-L-methionine</name>
        <dbReference type="ChEBI" id="CHEBI:59789"/>
    </ligand>
</feature>
<dbReference type="PATRIC" id="fig|879305.3.peg.513"/>
<dbReference type="GO" id="GO:0008176">
    <property type="term" value="F:tRNA (guanine(46)-N7)-methyltransferase activity"/>
    <property type="evidence" value="ECO:0007669"/>
    <property type="project" value="UniProtKB-UniRule"/>
</dbReference>
<keyword evidence="6 7" id="KW-0819">tRNA processing</keyword>
<reference evidence="8 9" key="1">
    <citation type="submission" date="2011-01" db="EMBL/GenBank/DDBJ databases">
        <authorList>
            <person name="Durkin A.S."/>
            <person name="Madupu R."/>
            <person name="Torralba M."/>
            <person name="Gillis M."/>
            <person name="Methe B."/>
            <person name="Sutton G."/>
            <person name="Nelson K.E."/>
        </authorList>
    </citation>
    <scope>NUCLEOTIDE SEQUENCE [LARGE SCALE GENOMIC DNA]</scope>
    <source>
        <strain evidence="8 9">ACS-065-V-Col13</strain>
    </source>
</reference>
<proteinExistence type="inferred from homology"/>
<comment type="catalytic activity">
    <reaction evidence="1 7">
        <text>guanosine(46) in tRNA + S-adenosyl-L-methionine = N(7)-methylguanosine(46) in tRNA + S-adenosyl-L-homocysteine</text>
        <dbReference type="Rhea" id="RHEA:42708"/>
        <dbReference type="Rhea" id="RHEA-COMP:10188"/>
        <dbReference type="Rhea" id="RHEA-COMP:10189"/>
        <dbReference type="ChEBI" id="CHEBI:57856"/>
        <dbReference type="ChEBI" id="CHEBI:59789"/>
        <dbReference type="ChEBI" id="CHEBI:74269"/>
        <dbReference type="ChEBI" id="CHEBI:74480"/>
        <dbReference type="EC" id="2.1.1.33"/>
    </reaction>
</comment>
<evidence type="ECO:0000256" key="5">
    <source>
        <dbReference type="ARBA" id="ARBA00022691"/>
    </source>
</evidence>
<comment type="function">
    <text evidence="2 7">Catalyzes the formation of N(7)-methylguanine at position 46 (m7G46) in tRNA.</text>
</comment>
<dbReference type="PANTHER" id="PTHR23417:SF14">
    <property type="entry name" value="PENTACOTRIPEPTIDE-REPEAT REGION OF PRORP DOMAIN-CONTAINING PROTEIN"/>
    <property type="match status" value="1"/>
</dbReference>
<keyword evidence="3 7" id="KW-0489">Methyltransferase</keyword>
<dbReference type="UniPathway" id="UPA00989"/>
<protein>
    <recommendedName>
        <fullName evidence="7">tRNA (guanine-N(7)-)-methyltransferase</fullName>
        <ecNumber evidence="7">2.1.1.33</ecNumber>
    </recommendedName>
    <alternativeName>
        <fullName evidence="7">tRNA (guanine(46)-N(7))-methyltransferase</fullName>
    </alternativeName>
    <alternativeName>
        <fullName evidence="7">tRNA(m7G46)-methyltransferase</fullName>
    </alternativeName>
</protein>
<dbReference type="InterPro" id="IPR003358">
    <property type="entry name" value="tRNA_(Gua-N-7)_MeTrfase_Trmb"/>
</dbReference>
<evidence type="ECO:0000256" key="6">
    <source>
        <dbReference type="ARBA" id="ARBA00022694"/>
    </source>
</evidence>
<evidence type="ECO:0000256" key="4">
    <source>
        <dbReference type="ARBA" id="ARBA00022679"/>
    </source>
</evidence>
<dbReference type="Gene3D" id="3.40.50.150">
    <property type="entry name" value="Vaccinia Virus protein VP39"/>
    <property type="match status" value="1"/>
</dbReference>
<comment type="caution">
    <text evidence="7">Lacks conserved residue(s) required for the propagation of feature annotation.</text>
</comment>
<evidence type="ECO:0000313" key="9">
    <source>
        <dbReference type="Proteomes" id="UP000005286"/>
    </source>
</evidence>
<dbReference type="Pfam" id="PF02390">
    <property type="entry name" value="Methyltransf_4"/>
    <property type="match status" value="1"/>
</dbReference>
<keyword evidence="5 7" id="KW-0949">S-adenosyl-L-methionine</keyword>
<feature type="binding site" evidence="7">
    <location>
        <position position="68"/>
    </location>
    <ligand>
        <name>S-adenosyl-L-methionine</name>
        <dbReference type="ChEBI" id="CHEBI:59789"/>
    </ligand>
</feature>
<dbReference type="SUPFAM" id="SSF53335">
    <property type="entry name" value="S-adenosyl-L-methionine-dependent methyltransferases"/>
    <property type="match status" value="1"/>
</dbReference>
<evidence type="ECO:0000256" key="7">
    <source>
        <dbReference type="HAMAP-Rule" id="MF_01057"/>
    </source>
</evidence>
<name>F0GUN1_9FIRM</name>
<organism evidence="8 9">
    <name type="scientific">Anaerococcus prevotii ACS-065-V-Col13</name>
    <dbReference type="NCBI Taxonomy" id="879305"/>
    <lineage>
        <taxon>Bacteria</taxon>
        <taxon>Bacillati</taxon>
        <taxon>Bacillota</taxon>
        <taxon>Tissierellia</taxon>
        <taxon>Tissierellales</taxon>
        <taxon>Peptoniphilaceae</taxon>
        <taxon>Anaerococcus</taxon>
    </lineage>
</organism>
<keyword evidence="9" id="KW-1185">Reference proteome</keyword>
<evidence type="ECO:0000256" key="2">
    <source>
        <dbReference type="ARBA" id="ARBA00003015"/>
    </source>
</evidence>
<dbReference type="RefSeq" id="WP_004834234.1">
    <property type="nucleotide sequence ID" value="NZ_AEXM01000012.1"/>
</dbReference>
<sequence length="213" mass="25174">MRLRHKPNAIPEMKENAFIYFDGDVNKGKWREIFGNNNPIHLEIGAGMGDFIIQKAMANPYINYIALEMNTNAFVVCSRKILDKELTNIRGIIANAERIEDIFAKDEIDKIYLNFSTPWPKKRHNKRRLSHKRFLDRYVNIIKDNAEIELKTDNEDFFDASIDYFTEYGMEINEVDRNLDIKKSVVTEYENKFRNKNMPIYFVRATFKEGDTK</sequence>
<dbReference type="PROSITE" id="PS51625">
    <property type="entry name" value="SAM_MT_TRMB"/>
    <property type="match status" value="1"/>
</dbReference>
<dbReference type="EC" id="2.1.1.33" evidence="7"/>
<dbReference type="NCBIfam" id="TIGR00091">
    <property type="entry name" value="tRNA (guanosine(46)-N7)-methyltransferase TrmB"/>
    <property type="match status" value="1"/>
</dbReference>
<comment type="similarity">
    <text evidence="7">Belongs to the class I-like SAM-binding methyltransferase superfamily. TrmB family.</text>
</comment>
<dbReference type="GO" id="GO:0043527">
    <property type="term" value="C:tRNA methyltransferase complex"/>
    <property type="evidence" value="ECO:0007669"/>
    <property type="project" value="TreeGrafter"/>
</dbReference>
<feature type="binding site" evidence="7">
    <location>
        <position position="95"/>
    </location>
    <ligand>
        <name>S-adenosyl-L-methionine</name>
        <dbReference type="ChEBI" id="CHEBI:59789"/>
    </ligand>
</feature>